<dbReference type="EMBL" id="CEKZ01000014">
    <property type="protein sequence ID" value="CEQ04637.1"/>
    <property type="molecule type" value="Genomic_DNA"/>
</dbReference>
<evidence type="ECO:0000313" key="2">
    <source>
        <dbReference type="Proteomes" id="UP000049127"/>
    </source>
</evidence>
<dbReference type="RefSeq" id="WP_055342755.1">
    <property type="nucleotide sequence ID" value="NZ_CDNI01000021.1"/>
</dbReference>
<reference evidence="1 2" key="1">
    <citation type="submission" date="2015-01" db="EMBL/GenBank/DDBJ databases">
        <authorList>
            <person name="Aslett A.Martin."/>
            <person name="De Silva Nishadi"/>
        </authorList>
    </citation>
    <scope>NUCLEOTIDE SEQUENCE [LARGE SCALE GENOMIC DNA]</scope>
    <source>
        <strain evidence="1 2">R28058</strain>
    </source>
</reference>
<gene>
    <name evidence="1" type="ORF">R28058_23551</name>
</gene>
<evidence type="ECO:0008006" key="3">
    <source>
        <dbReference type="Google" id="ProtNLM"/>
    </source>
</evidence>
<evidence type="ECO:0000313" key="1">
    <source>
        <dbReference type="EMBL" id="CEQ04637.1"/>
    </source>
</evidence>
<dbReference type="OrthoDB" id="2088045at2"/>
<proteinExistence type="predicted"/>
<name>A0A0C7QVD4_PARSO</name>
<sequence length="166" mass="19327">MKKRNGSVVVTSLLCFSILSCIFIGCLEIINSNLEIVNTYEIALKLRHDVKSGINLGYSKISEEVNKAIIIAKEYENQNEKFKEYFIGSNKIEFIKSIEDINIDEISLDIVNNRVYIEDNYIRLDIVSKKIERELEKGARCSFKINLDFNQENIKNIVEKYDYKEI</sequence>
<dbReference type="PROSITE" id="PS51257">
    <property type="entry name" value="PROKAR_LIPOPROTEIN"/>
    <property type="match status" value="1"/>
</dbReference>
<protein>
    <recommendedName>
        <fullName evidence="3">Lipoprotein</fullName>
    </recommendedName>
</protein>
<dbReference type="AlphaFoldDB" id="A0A0C7QVD4"/>
<accession>A0A0C7QVD4</accession>
<organism evidence="1 2">
    <name type="scientific">Paraclostridium sordellii</name>
    <name type="common">Clostridium sordellii</name>
    <dbReference type="NCBI Taxonomy" id="1505"/>
    <lineage>
        <taxon>Bacteria</taxon>
        <taxon>Bacillati</taxon>
        <taxon>Bacillota</taxon>
        <taxon>Clostridia</taxon>
        <taxon>Peptostreptococcales</taxon>
        <taxon>Peptostreptococcaceae</taxon>
        <taxon>Paraclostridium</taxon>
    </lineage>
</organism>
<dbReference type="Proteomes" id="UP000049127">
    <property type="component" value="Unassembled WGS sequence"/>
</dbReference>